<gene>
    <name evidence="1" type="ORF">SAMN05421546_0145</name>
</gene>
<keyword evidence="2" id="KW-1185">Reference proteome</keyword>
<organism evidence="1 2">
    <name type="scientific">Solilutibacter tolerans</name>
    <dbReference type="NCBI Taxonomy" id="1604334"/>
    <lineage>
        <taxon>Bacteria</taxon>
        <taxon>Pseudomonadati</taxon>
        <taxon>Pseudomonadota</taxon>
        <taxon>Gammaproteobacteria</taxon>
        <taxon>Lysobacterales</taxon>
        <taxon>Lysobacteraceae</taxon>
        <taxon>Solilutibacter</taxon>
    </lineage>
</organism>
<dbReference type="AlphaFoldDB" id="A0A1N6N7U9"/>
<dbReference type="STRING" id="1604334.SAMN05421546_0145"/>
<evidence type="ECO:0000313" key="1">
    <source>
        <dbReference type="EMBL" id="SIP88163.1"/>
    </source>
</evidence>
<dbReference type="EMBL" id="FTLW01000001">
    <property type="protein sequence ID" value="SIP88163.1"/>
    <property type="molecule type" value="Genomic_DNA"/>
</dbReference>
<dbReference type="RefSeq" id="WP_076584563.1">
    <property type="nucleotide sequence ID" value="NZ_FTLW01000001.1"/>
</dbReference>
<sequence length="103" mass="11354">MISEFRALNSWNTLYIMLASEGTAASSLPSRMHSALQTLRGPDSKPFELMVCVENPSALPVNIDGITYKGYGSAVDHPESPWYGSAAEWDHMLADYGHKMFDA</sequence>
<name>A0A1N6N7U9_9GAMM</name>
<accession>A0A1N6N7U9</accession>
<proteinExistence type="predicted"/>
<dbReference type="Proteomes" id="UP000241788">
    <property type="component" value="Unassembled WGS sequence"/>
</dbReference>
<reference evidence="2" key="1">
    <citation type="submission" date="2017-01" db="EMBL/GenBank/DDBJ databases">
        <authorList>
            <person name="Varghese N."/>
            <person name="Submissions S."/>
        </authorList>
    </citation>
    <scope>NUCLEOTIDE SEQUENCE [LARGE SCALE GENOMIC DNA]</scope>
    <source>
        <strain evidence="2">UM1</strain>
    </source>
</reference>
<protein>
    <submittedName>
        <fullName evidence="1">Uncharacterized protein</fullName>
    </submittedName>
</protein>
<evidence type="ECO:0000313" key="2">
    <source>
        <dbReference type="Proteomes" id="UP000241788"/>
    </source>
</evidence>